<evidence type="ECO:0000313" key="1">
    <source>
        <dbReference type="EMBL" id="GGR05123.1"/>
    </source>
</evidence>
<comment type="caution">
    <text evidence="1">The sequence shown here is derived from an EMBL/GenBank/DDBJ whole genome shotgun (WGS) entry which is preliminary data.</text>
</comment>
<dbReference type="EMBL" id="BMSX01000004">
    <property type="protein sequence ID" value="GGR05123.1"/>
    <property type="molecule type" value="Genomic_DNA"/>
</dbReference>
<sequence>MPLRLEDLVRSFQELRAGDAHPSFHLADHVLAVPHGLRQVGRSHPCRLTTDLEQASYRLDNRLDLVPHRRRRSLK</sequence>
<reference evidence="1" key="2">
    <citation type="submission" date="2020-09" db="EMBL/GenBank/DDBJ databases">
        <authorList>
            <person name="Sun Q."/>
            <person name="Ohkuma M."/>
        </authorList>
    </citation>
    <scope>NUCLEOTIDE SEQUENCE</scope>
    <source>
        <strain evidence="1">JCM 4346</strain>
    </source>
</reference>
<evidence type="ECO:0000313" key="2">
    <source>
        <dbReference type="Proteomes" id="UP000658320"/>
    </source>
</evidence>
<reference evidence="1" key="1">
    <citation type="journal article" date="2014" name="Int. J. Syst. Evol. Microbiol.">
        <title>Complete genome sequence of Corynebacterium casei LMG S-19264T (=DSM 44701T), isolated from a smear-ripened cheese.</title>
        <authorList>
            <consortium name="US DOE Joint Genome Institute (JGI-PGF)"/>
            <person name="Walter F."/>
            <person name="Albersmeier A."/>
            <person name="Kalinowski J."/>
            <person name="Ruckert C."/>
        </authorList>
    </citation>
    <scope>NUCLEOTIDE SEQUENCE</scope>
    <source>
        <strain evidence="1">JCM 4346</strain>
    </source>
</reference>
<name>A0A918C4A1_9ACTN</name>
<organism evidence="1 2">
    <name type="scientific">Streptomyces aurantiogriseus</name>
    <dbReference type="NCBI Taxonomy" id="66870"/>
    <lineage>
        <taxon>Bacteria</taxon>
        <taxon>Bacillati</taxon>
        <taxon>Actinomycetota</taxon>
        <taxon>Actinomycetes</taxon>
        <taxon>Kitasatosporales</taxon>
        <taxon>Streptomycetaceae</taxon>
        <taxon>Streptomyces</taxon>
    </lineage>
</organism>
<dbReference type="Proteomes" id="UP000658320">
    <property type="component" value="Unassembled WGS sequence"/>
</dbReference>
<gene>
    <name evidence="1" type="ORF">GCM10010251_20960</name>
</gene>
<keyword evidence="2" id="KW-1185">Reference proteome</keyword>
<dbReference type="AlphaFoldDB" id="A0A918C4A1"/>
<proteinExistence type="predicted"/>
<protein>
    <submittedName>
        <fullName evidence="1">Uncharacterized protein</fullName>
    </submittedName>
</protein>
<accession>A0A918C4A1</accession>